<reference evidence="7 8" key="1">
    <citation type="submission" date="2016-07" db="EMBL/GenBank/DDBJ databases">
        <title>High microdiversification within the ubiquitous acI lineage of Actinobacteria.</title>
        <authorList>
            <person name="Neuenschwander S.M."/>
            <person name="Salcher M."/>
            <person name="Ghai R."/>
            <person name="Pernthaler J."/>
        </authorList>
    </citation>
    <scope>NUCLEOTIDE SEQUENCE [LARGE SCALE GENOMIC DNA]</scope>
    <source>
        <strain evidence="7">MMS-IA-79</strain>
    </source>
</reference>
<dbReference type="InterPro" id="IPR032694">
    <property type="entry name" value="CopC/D"/>
</dbReference>
<evidence type="ECO:0000313" key="7">
    <source>
        <dbReference type="EMBL" id="ASY17914.1"/>
    </source>
</evidence>
<keyword evidence="8" id="KW-1185">Reference proteome</keyword>
<dbReference type="SUPFAM" id="SSF81296">
    <property type="entry name" value="E set domains"/>
    <property type="match status" value="1"/>
</dbReference>
<dbReference type="Gene3D" id="2.60.40.1220">
    <property type="match status" value="1"/>
</dbReference>
<dbReference type="Pfam" id="PF04234">
    <property type="entry name" value="CopC"/>
    <property type="match status" value="1"/>
</dbReference>
<evidence type="ECO:0000313" key="8">
    <source>
        <dbReference type="Proteomes" id="UP000217177"/>
    </source>
</evidence>
<dbReference type="EMBL" id="CP016774">
    <property type="protein sequence ID" value="ASY17914.1"/>
    <property type="molecule type" value="Genomic_DNA"/>
</dbReference>
<organism evidence="7 8">
    <name type="scientific">Candidatus Planktophila versatilis</name>
    <dbReference type="NCBI Taxonomy" id="1884905"/>
    <lineage>
        <taxon>Bacteria</taxon>
        <taxon>Bacillati</taxon>
        <taxon>Actinomycetota</taxon>
        <taxon>Actinomycetes</taxon>
        <taxon>Candidatus Nanopelagicales</taxon>
        <taxon>Candidatus Nanopelagicaceae</taxon>
        <taxon>Candidatus Planktophila</taxon>
    </lineage>
</organism>
<dbReference type="Proteomes" id="UP000217177">
    <property type="component" value="Chromosome"/>
</dbReference>
<dbReference type="RefSeq" id="WP_190277069.1">
    <property type="nucleotide sequence ID" value="NZ_CP016774.1"/>
</dbReference>
<dbReference type="PANTHER" id="PTHR34820">
    <property type="entry name" value="INNER MEMBRANE PROTEIN YEBZ"/>
    <property type="match status" value="1"/>
</dbReference>
<feature type="signal peptide" evidence="5">
    <location>
        <begin position="1"/>
        <end position="23"/>
    </location>
</feature>
<keyword evidence="4" id="KW-0186">Copper</keyword>
<evidence type="ECO:0000256" key="2">
    <source>
        <dbReference type="ARBA" id="ARBA00022723"/>
    </source>
</evidence>
<dbReference type="InterPro" id="IPR014755">
    <property type="entry name" value="Cu-Rt/internalin_Ig-like"/>
</dbReference>
<evidence type="ECO:0000256" key="3">
    <source>
        <dbReference type="ARBA" id="ARBA00022729"/>
    </source>
</evidence>
<evidence type="ECO:0000256" key="1">
    <source>
        <dbReference type="ARBA" id="ARBA00004196"/>
    </source>
</evidence>
<dbReference type="PANTHER" id="PTHR34820:SF4">
    <property type="entry name" value="INNER MEMBRANE PROTEIN YEBZ"/>
    <property type="match status" value="1"/>
</dbReference>
<comment type="subcellular location">
    <subcellularLocation>
        <location evidence="1">Cell envelope</location>
    </subcellularLocation>
</comment>
<sequence length="122" mass="13280">MKKFLVAGLILTHGVFFGSGAFAHAEIARTNPVKSAILTQSPKSVWIEFGETLLRLDKEKINALKVTDSRGKRVDKSPTIVSGVRATTKIVGTLKKGTYLVTYRVVSEDGHPVKGSYSFSVK</sequence>
<feature type="chain" id="PRO_5045553686" evidence="5">
    <location>
        <begin position="24"/>
        <end position="122"/>
    </location>
</feature>
<evidence type="ECO:0000256" key="4">
    <source>
        <dbReference type="ARBA" id="ARBA00023008"/>
    </source>
</evidence>
<evidence type="ECO:0000259" key="6">
    <source>
        <dbReference type="Pfam" id="PF04234"/>
    </source>
</evidence>
<protein>
    <submittedName>
        <fullName evidence="7">Copper resistance protein C</fullName>
    </submittedName>
</protein>
<feature type="domain" description="CopC" evidence="6">
    <location>
        <begin position="24"/>
        <end position="121"/>
    </location>
</feature>
<dbReference type="InterPro" id="IPR007348">
    <property type="entry name" value="CopC_dom"/>
</dbReference>
<keyword evidence="2" id="KW-0479">Metal-binding</keyword>
<evidence type="ECO:0000256" key="5">
    <source>
        <dbReference type="SAM" id="SignalP"/>
    </source>
</evidence>
<keyword evidence="3 5" id="KW-0732">Signal</keyword>
<accession>A0ABN5BF38</accession>
<name>A0ABN5BF38_9ACTN</name>
<gene>
    <name evidence="7" type="ORF">A1sIA79_01305</name>
</gene>
<proteinExistence type="predicted"/>
<dbReference type="InterPro" id="IPR014756">
    <property type="entry name" value="Ig_E-set"/>
</dbReference>